<dbReference type="Proteomes" id="UP000436088">
    <property type="component" value="Unassembled WGS sequence"/>
</dbReference>
<gene>
    <name evidence="3" type="ORF">F3Y22_tig00110163pilonHSYRG00077</name>
</gene>
<organism evidence="3 4">
    <name type="scientific">Hibiscus syriacus</name>
    <name type="common">Rose of Sharon</name>
    <dbReference type="NCBI Taxonomy" id="106335"/>
    <lineage>
        <taxon>Eukaryota</taxon>
        <taxon>Viridiplantae</taxon>
        <taxon>Streptophyta</taxon>
        <taxon>Embryophyta</taxon>
        <taxon>Tracheophyta</taxon>
        <taxon>Spermatophyta</taxon>
        <taxon>Magnoliopsida</taxon>
        <taxon>eudicotyledons</taxon>
        <taxon>Gunneridae</taxon>
        <taxon>Pentapetalae</taxon>
        <taxon>rosids</taxon>
        <taxon>malvids</taxon>
        <taxon>Malvales</taxon>
        <taxon>Malvaceae</taxon>
        <taxon>Malvoideae</taxon>
        <taxon>Hibiscus</taxon>
    </lineage>
</organism>
<protein>
    <recommendedName>
        <fullName evidence="2">NB-ARC domain-containing protein</fullName>
    </recommendedName>
</protein>
<evidence type="ECO:0000256" key="1">
    <source>
        <dbReference type="ARBA" id="ARBA00022821"/>
    </source>
</evidence>
<dbReference type="AlphaFoldDB" id="A0A6A3BHY4"/>
<dbReference type="InterPro" id="IPR002182">
    <property type="entry name" value="NB-ARC"/>
</dbReference>
<keyword evidence="4" id="KW-1185">Reference proteome</keyword>
<dbReference type="PANTHER" id="PTHR36766:SF30">
    <property type="entry name" value="TIR-NBS TYPE DISEASE RESISTANCE PROTEIN-RELATED"/>
    <property type="match status" value="1"/>
</dbReference>
<dbReference type="GO" id="GO:0006952">
    <property type="term" value="P:defense response"/>
    <property type="evidence" value="ECO:0007669"/>
    <property type="project" value="UniProtKB-KW"/>
</dbReference>
<reference evidence="3" key="1">
    <citation type="submission" date="2019-09" db="EMBL/GenBank/DDBJ databases">
        <title>Draft genome information of white flower Hibiscus syriacus.</title>
        <authorList>
            <person name="Kim Y.-M."/>
        </authorList>
    </citation>
    <scope>NUCLEOTIDE SEQUENCE [LARGE SCALE GENOMIC DNA]</scope>
    <source>
        <strain evidence="3">YM2019G1</strain>
    </source>
</reference>
<comment type="caution">
    <text evidence="3">The sequence shown here is derived from an EMBL/GenBank/DDBJ whole genome shotgun (WGS) entry which is preliminary data.</text>
</comment>
<evidence type="ECO:0000259" key="2">
    <source>
        <dbReference type="Pfam" id="PF00931"/>
    </source>
</evidence>
<dbReference type="EMBL" id="VEPZ02000859">
    <property type="protein sequence ID" value="KAE8715511.1"/>
    <property type="molecule type" value="Genomic_DNA"/>
</dbReference>
<evidence type="ECO:0000313" key="3">
    <source>
        <dbReference type="EMBL" id="KAE8715511.1"/>
    </source>
</evidence>
<dbReference type="GO" id="GO:0043531">
    <property type="term" value="F:ADP binding"/>
    <property type="evidence" value="ECO:0007669"/>
    <property type="project" value="InterPro"/>
</dbReference>
<feature type="domain" description="NB-ARC" evidence="2">
    <location>
        <begin position="24"/>
        <end position="166"/>
    </location>
</feature>
<accession>A0A6A3BHY4</accession>
<dbReference type="PANTHER" id="PTHR36766">
    <property type="entry name" value="PLANT BROAD-SPECTRUM MILDEW RESISTANCE PROTEIN RPW8"/>
    <property type="match status" value="1"/>
</dbReference>
<dbReference type="Pfam" id="PF00931">
    <property type="entry name" value="NB-ARC"/>
    <property type="match status" value="1"/>
</dbReference>
<keyword evidence="1" id="KW-0611">Plant defense</keyword>
<name>A0A6A3BHY4_HIBSY</name>
<dbReference type="Gene3D" id="3.40.50.300">
    <property type="entry name" value="P-loop containing nucleotide triphosphate hydrolases"/>
    <property type="match status" value="1"/>
</dbReference>
<sequence>MKIGAGGWVEEAVKRMEVEEEASLGIIGSGKTTLANEICKDNQVRSYFNERILFLTVSQSPDIQQLRARIWGFLTGNEAMGYTNNLFIPHGKLQCEWGSGPQTLVVLDDVWSLPILEQLIFRIPTYKTLVVSRFRFSTTVVHEVYKVELLSEDESLSLFCHSAFGQTSIPPTANESLVKQVIN</sequence>
<dbReference type="SUPFAM" id="SSF52540">
    <property type="entry name" value="P-loop containing nucleoside triphosphate hydrolases"/>
    <property type="match status" value="1"/>
</dbReference>
<dbReference type="InterPro" id="IPR027417">
    <property type="entry name" value="P-loop_NTPase"/>
</dbReference>
<evidence type="ECO:0000313" key="4">
    <source>
        <dbReference type="Proteomes" id="UP000436088"/>
    </source>
</evidence>
<proteinExistence type="predicted"/>